<dbReference type="OMA" id="NTYFEWV"/>
<evidence type="ECO:0000256" key="1">
    <source>
        <dbReference type="ARBA" id="ARBA00007251"/>
    </source>
</evidence>
<comment type="similarity">
    <text evidence="1 2">Belongs to the eIF-2B alpha/beta/delta subunits family.</text>
</comment>
<dbReference type="OrthoDB" id="206213at2759"/>
<evidence type="ECO:0000313" key="4">
    <source>
        <dbReference type="EMBL" id="KFA62941.1"/>
    </source>
</evidence>
<dbReference type="PANTHER" id="PTHR43475:SF3">
    <property type="entry name" value="TRANSLATION INITIATION FACTOR EIF-2B SUBUNIT FAMILY PROTEIN (AFU_ORTHOLOGUE AFUA_2G14290)"/>
    <property type="match status" value="1"/>
</dbReference>
<dbReference type="Pfam" id="PF01008">
    <property type="entry name" value="IF-2B"/>
    <property type="match status" value="1"/>
</dbReference>
<evidence type="ECO:0000256" key="2">
    <source>
        <dbReference type="RuleBase" id="RU003814"/>
    </source>
</evidence>
<protein>
    <recommendedName>
        <fullName evidence="3">Nudix hydrolase domain-containing protein</fullName>
    </recommendedName>
</protein>
<dbReference type="InterPro" id="IPR037171">
    <property type="entry name" value="NagB/RpiA_transferase-like"/>
</dbReference>
<dbReference type="PROSITE" id="PS51462">
    <property type="entry name" value="NUDIX"/>
    <property type="match status" value="1"/>
</dbReference>
<name>A0A084QG56_STAC4</name>
<reference evidence="4 5" key="1">
    <citation type="journal article" date="2014" name="BMC Genomics">
        <title>Comparative genome sequencing reveals chemotype-specific gene clusters in the toxigenic black mold Stachybotrys.</title>
        <authorList>
            <person name="Semeiks J."/>
            <person name="Borek D."/>
            <person name="Otwinowski Z."/>
            <person name="Grishin N.V."/>
        </authorList>
    </citation>
    <scope>NUCLEOTIDE SEQUENCE [LARGE SCALE GENOMIC DNA]</scope>
    <source>
        <strain evidence="4 5">IBT 40285</strain>
    </source>
</reference>
<dbReference type="Proteomes" id="UP000028524">
    <property type="component" value="Unassembled WGS sequence"/>
</dbReference>
<dbReference type="Gene3D" id="3.90.79.10">
    <property type="entry name" value="Nucleoside Triphosphate Pyrophosphohydrolase"/>
    <property type="match status" value="1"/>
</dbReference>
<dbReference type="AlphaFoldDB" id="A0A084QG56"/>
<dbReference type="InterPro" id="IPR000649">
    <property type="entry name" value="IF-2B-related"/>
</dbReference>
<dbReference type="GO" id="GO:0046523">
    <property type="term" value="F:S-methyl-5-thioribose-1-phosphate isomerase activity"/>
    <property type="evidence" value="ECO:0007669"/>
    <property type="project" value="TreeGrafter"/>
</dbReference>
<dbReference type="STRING" id="1283841.A0A084QG56"/>
<dbReference type="InterPro" id="IPR015797">
    <property type="entry name" value="NUDIX_hydrolase-like_dom_sf"/>
</dbReference>
<dbReference type="GO" id="GO:0019509">
    <property type="term" value="P:L-methionine salvage from methylthioadenosine"/>
    <property type="evidence" value="ECO:0007669"/>
    <property type="project" value="TreeGrafter"/>
</dbReference>
<dbReference type="InterPro" id="IPR042529">
    <property type="entry name" value="IF_2B-like_C"/>
</dbReference>
<proteinExistence type="inferred from homology"/>
<feature type="domain" description="Nudix hydrolase" evidence="3">
    <location>
        <begin position="7"/>
        <end position="186"/>
    </location>
</feature>
<dbReference type="EMBL" id="KL660772">
    <property type="protein sequence ID" value="KFA62941.1"/>
    <property type="molecule type" value="Genomic_DNA"/>
</dbReference>
<dbReference type="Gene3D" id="3.40.50.10470">
    <property type="entry name" value="Translation initiation factor eif-2b, domain 2"/>
    <property type="match status" value="1"/>
</dbReference>
<evidence type="ECO:0000259" key="3">
    <source>
        <dbReference type="PROSITE" id="PS51462"/>
    </source>
</evidence>
<keyword evidence="5" id="KW-1185">Reference proteome</keyword>
<dbReference type="Pfam" id="PF00293">
    <property type="entry name" value="NUDIX"/>
    <property type="match status" value="1"/>
</dbReference>
<dbReference type="HOGENOM" id="CLU_021101_1_0_1"/>
<dbReference type="SUPFAM" id="SSF100950">
    <property type="entry name" value="NagB/RpiA/CoA transferase-like"/>
    <property type="match status" value="1"/>
</dbReference>
<evidence type="ECO:0000313" key="5">
    <source>
        <dbReference type="Proteomes" id="UP000028524"/>
    </source>
</evidence>
<sequence>MPDDDKLQHRSVAASFLLRFPNDDTSQRPKVALFRRSDKVRTYQCVDPLFLALPFLRMPNQSCTKACCSHAPRHKYAPISGSVDPSDPSPFHTAVREIREETSLAPPLIRLFRTGKPYSFRDDAVGRVWHIHPFAFVLSVRATEAAHIKLDWEHDGYAWFDVEDVGAVGDGVPRLGESLRRVWFDLDLGEEAGGALARGLLALQRDHESGARQLAGKAVDIFVDVVARLNPSSRDAWWRNARLAAWHLWKNGREAMGASILSVLLTSLSLIEARLPPASTAPLPTAFTDDAVAAINGFSERHGKSSERIASSFAAFLAETFPEKKHVTILTLSHSSTISSCIAHALRDPAAPSLGMRVLESRPLFEGVALARSLADTIATTPCPSSTATIYTDACAAIASRSIDMLLLGADLIDRAGRVSNKAGSLPAVLCARHVAPAAKVVALAEKSKVLPFDPPHQELEENDPGELVRAWGEARPSPGRVKVRNAYFEWVPQGLVDSYVTEDGVLTTGGIEAWATEERKRADGFFSDL</sequence>
<dbReference type="InterPro" id="IPR000086">
    <property type="entry name" value="NUDIX_hydrolase_dom"/>
</dbReference>
<dbReference type="InParanoid" id="A0A084QG56"/>
<dbReference type="SUPFAM" id="SSF55811">
    <property type="entry name" value="Nudix"/>
    <property type="match status" value="1"/>
</dbReference>
<dbReference type="PANTHER" id="PTHR43475">
    <property type="entry name" value="METHYLTHIORIBOSE-1-PHOSPHATE ISOMERASE"/>
    <property type="match status" value="1"/>
</dbReference>
<gene>
    <name evidence="4" type="ORF">S40285_04368</name>
</gene>
<organism evidence="4 5">
    <name type="scientific">Stachybotrys chlorohalonatus (strain IBT 40285)</name>
    <dbReference type="NCBI Taxonomy" id="1283841"/>
    <lineage>
        <taxon>Eukaryota</taxon>
        <taxon>Fungi</taxon>
        <taxon>Dikarya</taxon>
        <taxon>Ascomycota</taxon>
        <taxon>Pezizomycotina</taxon>
        <taxon>Sordariomycetes</taxon>
        <taxon>Hypocreomycetidae</taxon>
        <taxon>Hypocreales</taxon>
        <taxon>Stachybotryaceae</taxon>
        <taxon>Stachybotrys</taxon>
    </lineage>
</organism>
<accession>A0A084QG56</accession>